<keyword evidence="2" id="KW-0028">Amino-acid biosynthesis</keyword>
<feature type="domain" description="AB hydrolase-1" evidence="4">
    <location>
        <begin position="40"/>
        <end position="323"/>
    </location>
</feature>
<protein>
    <recommendedName>
        <fullName evidence="2">Homoserine O-acetyltransferase</fullName>
        <shortName evidence="2">HAT</shortName>
        <ecNumber evidence="2">2.3.1.31</ecNumber>
    </recommendedName>
    <alternativeName>
        <fullName evidence="2">Homoserine transacetylase</fullName>
        <shortName evidence="2">HTA</shortName>
    </alternativeName>
</protein>
<dbReference type="Gene3D" id="3.40.50.1820">
    <property type="entry name" value="alpha/beta hydrolase"/>
    <property type="match status" value="1"/>
</dbReference>
<reference evidence="5 6" key="1">
    <citation type="submission" date="2018-05" db="EMBL/GenBank/DDBJ databases">
        <title>Marinifilum breve JC075T sp. nov., a marine bacterium isolated from Yongle Blue Hole in the South China Sea.</title>
        <authorList>
            <person name="Fu T."/>
        </authorList>
    </citation>
    <scope>NUCLEOTIDE SEQUENCE [LARGE SCALE GENOMIC DNA]</scope>
    <source>
        <strain evidence="5 6">JC075</strain>
    </source>
</reference>
<dbReference type="EC" id="2.3.1.31" evidence="2"/>
<keyword evidence="6" id="KW-1185">Reference proteome</keyword>
<dbReference type="HAMAP" id="MF_00296">
    <property type="entry name" value="MetX_acyltransf"/>
    <property type="match status" value="1"/>
</dbReference>
<dbReference type="Pfam" id="PF00561">
    <property type="entry name" value="Abhydrolase_1"/>
    <property type="match status" value="1"/>
</dbReference>
<dbReference type="GO" id="GO:0009092">
    <property type="term" value="P:homoserine metabolic process"/>
    <property type="evidence" value="ECO:0007669"/>
    <property type="project" value="TreeGrafter"/>
</dbReference>
<dbReference type="PANTHER" id="PTHR32268">
    <property type="entry name" value="HOMOSERINE O-ACETYLTRANSFERASE"/>
    <property type="match status" value="1"/>
</dbReference>
<name>A0A2V3ZUU3_9BACT</name>
<keyword evidence="2" id="KW-0486">Methionine biosynthesis</keyword>
<dbReference type="NCBIfam" id="TIGR01392">
    <property type="entry name" value="homoserO_Ac_trn"/>
    <property type="match status" value="1"/>
</dbReference>
<feature type="binding site" evidence="2">
    <location>
        <position position="319"/>
    </location>
    <ligand>
        <name>substrate</name>
    </ligand>
</feature>
<comment type="pathway">
    <text evidence="2">Amino-acid biosynthesis; L-methionine biosynthesis via de novo pathway; O-acetyl-L-homoserine from L-homoserine: step 1/1.</text>
</comment>
<feature type="active site" evidence="2 3">
    <location>
        <position position="318"/>
    </location>
</feature>
<dbReference type="RefSeq" id="WP_110362719.1">
    <property type="nucleotide sequence ID" value="NZ_QFLI01000011.1"/>
</dbReference>
<evidence type="ECO:0000256" key="3">
    <source>
        <dbReference type="PIRSR" id="PIRSR000443-1"/>
    </source>
</evidence>
<dbReference type="GO" id="GO:0005737">
    <property type="term" value="C:cytoplasm"/>
    <property type="evidence" value="ECO:0007669"/>
    <property type="project" value="UniProtKB-SubCell"/>
</dbReference>
<comment type="subcellular location">
    <subcellularLocation>
        <location evidence="2">Cytoplasm</location>
    </subcellularLocation>
</comment>
<dbReference type="GO" id="GO:0009086">
    <property type="term" value="P:methionine biosynthetic process"/>
    <property type="evidence" value="ECO:0007669"/>
    <property type="project" value="UniProtKB-UniRule"/>
</dbReference>
<dbReference type="InterPro" id="IPR000073">
    <property type="entry name" value="AB_hydrolase_1"/>
</dbReference>
<evidence type="ECO:0000256" key="1">
    <source>
        <dbReference type="ARBA" id="ARBA00022679"/>
    </source>
</evidence>
<dbReference type="Proteomes" id="UP000248079">
    <property type="component" value="Unassembled WGS sequence"/>
</dbReference>
<dbReference type="InterPro" id="IPR029058">
    <property type="entry name" value="AB_hydrolase_fold"/>
</dbReference>
<dbReference type="PANTHER" id="PTHR32268:SF11">
    <property type="entry name" value="HOMOSERINE O-ACETYLTRANSFERASE"/>
    <property type="match status" value="1"/>
</dbReference>
<evidence type="ECO:0000313" key="5">
    <source>
        <dbReference type="EMBL" id="PXX96793.1"/>
    </source>
</evidence>
<accession>A0A2V3ZUU3</accession>
<proteinExistence type="inferred from homology"/>
<dbReference type="OrthoDB" id="9800754at2"/>
<keyword evidence="2" id="KW-0012">Acyltransferase</keyword>
<comment type="caution">
    <text evidence="5">The sequence shown here is derived from an EMBL/GenBank/DDBJ whole genome shotgun (WGS) entry which is preliminary data.</text>
</comment>
<evidence type="ECO:0000256" key="2">
    <source>
        <dbReference type="HAMAP-Rule" id="MF_00296"/>
    </source>
</evidence>
<comment type="caution">
    <text evidence="2">Lacks conserved residue(s) required for the propagation of feature annotation.</text>
</comment>
<sequence length="344" mass="39474">MNPNCYIHKEGLQLESGERLKELTIAYHTYGEYDPSRNNVIWVCHALTANSDVFDWWAGLFGENDFFNPKDYFIVCANFLGSCYGTTGPLSKNPENGQAYYHDFPQLTVRDLVAAHEILRKHLNINRIHMMIGSSLGGMQALEWAYLLNGKLDNLVVLASNAKHSPWGIAFNESQRMSIEVDPTWKESNDEAGLNGMRVARSIALLSYRTYATYDHSQQENEEGKTDDYRASSYQRYQGEKLARRFNAYSYWHLSKIMDSHDMGRNRGGLITALKEIKSRTLVIGVDSDQIFPINEQKFIADHIPQAQYLEIHSLYGHDGFLLEQEQLTKVLQSFLIENKINEQ</sequence>
<comment type="subunit">
    <text evidence="2">Homodimer.</text>
</comment>
<dbReference type="PIRSF" id="PIRSF000443">
    <property type="entry name" value="Homoser_Ac_trans"/>
    <property type="match status" value="1"/>
</dbReference>
<dbReference type="EMBL" id="QFLI01000011">
    <property type="protein sequence ID" value="PXX96793.1"/>
    <property type="molecule type" value="Genomic_DNA"/>
</dbReference>
<dbReference type="UniPathway" id="UPA00051">
    <property type="reaction ID" value="UER00074"/>
</dbReference>
<dbReference type="GO" id="GO:0004414">
    <property type="term" value="F:homoserine O-acetyltransferase activity"/>
    <property type="evidence" value="ECO:0007669"/>
    <property type="project" value="UniProtKB-UniRule"/>
</dbReference>
<evidence type="ECO:0000313" key="6">
    <source>
        <dbReference type="Proteomes" id="UP000248079"/>
    </source>
</evidence>
<organism evidence="5 6">
    <name type="scientific">Marinifilum breve</name>
    <dbReference type="NCBI Taxonomy" id="2184082"/>
    <lineage>
        <taxon>Bacteria</taxon>
        <taxon>Pseudomonadati</taxon>
        <taxon>Bacteroidota</taxon>
        <taxon>Bacteroidia</taxon>
        <taxon>Marinilabiliales</taxon>
        <taxon>Marinifilaceae</taxon>
    </lineage>
</organism>
<dbReference type="InterPro" id="IPR008220">
    <property type="entry name" value="HAT_MetX-like"/>
</dbReference>
<keyword evidence="1 2" id="KW-0808">Transferase</keyword>
<evidence type="ECO:0000259" key="4">
    <source>
        <dbReference type="Pfam" id="PF00561"/>
    </source>
</evidence>
<feature type="active site" evidence="2 3">
    <location>
        <position position="289"/>
    </location>
</feature>
<gene>
    <name evidence="5" type="primary">metX</name>
    <name evidence="2" type="synonym">metXA</name>
    <name evidence="5" type="ORF">DF185_19300</name>
</gene>
<dbReference type="SUPFAM" id="SSF53474">
    <property type="entry name" value="alpha/beta-Hydrolases"/>
    <property type="match status" value="1"/>
</dbReference>
<feature type="active site" description="Nucleophile" evidence="2 3">
    <location>
        <position position="135"/>
    </location>
</feature>
<feature type="binding site" evidence="2">
    <location>
        <position position="201"/>
    </location>
    <ligand>
        <name>substrate</name>
    </ligand>
</feature>
<keyword evidence="2" id="KW-0963">Cytoplasm</keyword>
<comment type="similarity">
    <text evidence="2">Belongs to the AB hydrolase superfamily. MetX family.</text>
</comment>
<comment type="catalytic activity">
    <reaction evidence="2">
        <text>L-homoserine + acetyl-CoA = O-acetyl-L-homoserine + CoA</text>
        <dbReference type="Rhea" id="RHEA:13701"/>
        <dbReference type="ChEBI" id="CHEBI:57287"/>
        <dbReference type="ChEBI" id="CHEBI:57288"/>
        <dbReference type="ChEBI" id="CHEBI:57476"/>
        <dbReference type="ChEBI" id="CHEBI:57716"/>
        <dbReference type="EC" id="2.3.1.31"/>
    </reaction>
</comment>
<comment type="function">
    <text evidence="2">Transfers an acetyl group from acetyl-CoA to L-homoserine, forming acetyl-L-homoserine.</text>
</comment>
<dbReference type="AlphaFoldDB" id="A0A2V3ZUU3"/>